<comment type="caution">
    <text evidence="1">The sequence shown here is derived from an EMBL/GenBank/DDBJ whole genome shotgun (WGS) entry which is preliminary data.</text>
</comment>
<proteinExistence type="predicted"/>
<dbReference type="SUPFAM" id="SSF140415">
    <property type="entry name" value="YppE-like"/>
    <property type="match status" value="1"/>
</dbReference>
<dbReference type="InterPro" id="IPR023351">
    <property type="entry name" value="YppE-like_sf"/>
</dbReference>
<reference evidence="1 2" key="1">
    <citation type="submission" date="2024-09" db="EMBL/GenBank/DDBJ databases">
        <authorList>
            <person name="Sun Q."/>
            <person name="Mori K."/>
        </authorList>
    </citation>
    <scope>NUCLEOTIDE SEQUENCE [LARGE SCALE GENOMIC DNA]</scope>
    <source>
        <strain evidence="1 2">CCM 7228</strain>
    </source>
</reference>
<dbReference type="RefSeq" id="WP_378932904.1">
    <property type="nucleotide sequence ID" value="NZ_JBHLVO010000005.1"/>
</dbReference>
<organism evidence="1 2">
    <name type="scientific">Metabacillus herbersteinensis</name>
    <dbReference type="NCBI Taxonomy" id="283816"/>
    <lineage>
        <taxon>Bacteria</taxon>
        <taxon>Bacillati</taxon>
        <taxon>Bacillota</taxon>
        <taxon>Bacilli</taxon>
        <taxon>Bacillales</taxon>
        <taxon>Bacillaceae</taxon>
        <taxon>Metabacillus</taxon>
    </lineage>
</organism>
<dbReference type="Proteomes" id="UP001589854">
    <property type="component" value="Unassembled WGS sequence"/>
</dbReference>
<evidence type="ECO:0000313" key="1">
    <source>
        <dbReference type="EMBL" id="MFC0271646.1"/>
    </source>
</evidence>
<evidence type="ECO:0000313" key="2">
    <source>
        <dbReference type="Proteomes" id="UP001589854"/>
    </source>
</evidence>
<keyword evidence="2" id="KW-1185">Reference proteome</keyword>
<dbReference type="EMBL" id="JBHLVO010000005">
    <property type="protein sequence ID" value="MFC0271646.1"/>
    <property type="molecule type" value="Genomic_DNA"/>
</dbReference>
<name>A0ABV6GD99_9BACI</name>
<sequence length="122" mass="14612">MESHIVTCSEELLRHNDECLRRFSTDFNREDVSFFDEVKPTFELIMDLASEWKVQADRWIRENKPKYIHPSQIDATIKNFEQVVLQSYYKNTNVQRFKNMHHSNQYVIESIVSGINKKQDLT</sequence>
<protein>
    <submittedName>
        <fullName evidence="1">DUF1798 family protein</fullName>
    </submittedName>
</protein>
<gene>
    <name evidence="1" type="ORF">ACFFIX_09270</name>
</gene>
<dbReference type="InterPro" id="IPR014913">
    <property type="entry name" value="YppE-like"/>
</dbReference>
<accession>A0ABV6GD99</accession>
<dbReference type="Pfam" id="PF08807">
    <property type="entry name" value="DUF1798"/>
    <property type="match status" value="1"/>
</dbReference>
<dbReference type="Gene3D" id="1.20.120.440">
    <property type="entry name" value="YppE-like"/>
    <property type="match status" value="1"/>
</dbReference>